<dbReference type="GO" id="GO:0042255">
    <property type="term" value="P:ribosome assembly"/>
    <property type="evidence" value="ECO:0007669"/>
    <property type="project" value="InterPro"/>
</dbReference>
<feature type="domain" description="PUA" evidence="9">
    <location>
        <begin position="94"/>
        <end position="184"/>
    </location>
</feature>
<dbReference type="SUPFAM" id="SSF88802">
    <property type="entry name" value="Pre-PUA domain"/>
    <property type="match status" value="1"/>
</dbReference>
<dbReference type="PIRSF" id="PIRSF017190">
    <property type="entry name" value="Rbsml_synth_fac_NIP7"/>
    <property type="match status" value="1"/>
</dbReference>
<dbReference type="CDD" id="cd21151">
    <property type="entry name" value="PUA_Nip7-like"/>
    <property type="match status" value="1"/>
</dbReference>
<dbReference type="SMART" id="SM00359">
    <property type="entry name" value="PUA"/>
    <property type="match status" value="1"/>
</dbReference>
<dbReference type="Gene3D" id="3.10.450.220">
    <property type="match status" value="1"/>
</dbReference>
<evidence type="ECO:0000256" key="8">
    <source>
        <dbReference type="PIRNR" id="PIRNR017190"/>
    </source>
</evidence>
<dbReference type="Pfam" id="PF03657">
    <property type="entry name" value="UPF0113"/>
    <property type="match status" value="1"/>
</dbReference>
<evidence type="ECO:0000256" key="4">
    <source>
        <dbReference type="ARBA" id="ARBA00018162"/>
    </source>
</evidence>
<dbReference type="InterPro" id="IPR036974">
    <property type="entry name" value="PUA_sf"/>
</dbReference>
<name>A0AAE2D3I1_SCHME</name>
<dbReference type="InterPro" id="IPR040598">
    <property type="entry name" value="NIP7_N"/>
</dbReference>
<dbReference type="InterPro" id="IPR016686">
    <property type="entry name" value="Ribosomal_synth_fac_NIP7"/>
</dbReference>
<keyword evidence="7 8" id="KW-0539">Nucleus</keyword>
<dbReference type="Proteomes" id="UP001292079">
    <property type="component" value="Unassembled WGS sequence"/>
</dbReference>
<comment type="caution">
    <text evidence="10">The sequence shown here is derived from an EMBL/GenBank/DDBJ whole genome shotgun (WGS) entry which is preliminary data.</text>
</comment>
<gene>
    <name evidence="10" type="ORF">MN116_007459</name>
</gene>
<dbReference type="EMBL" id="JALJAT010000005">
    <property type="protein sequence ID" value="KAK4469961.1"/>
    <property type="molecule type" value="Genomic_DNA"/>
</dbReference>
<evidence type="ECO:0000256" key="6">
    <source>
        <dbReference type="ARBA" id="ARBA00022884"/>
    </source>
</evidence>
<dbReference type="CDD" id="cd21146">
    <property type="entry name" value="Nip7_N_euk"/>
    <property type="match status" value="1"/>
</dbReference>
<comment type="function">
    <text evidence="1 8">Required for proper 34S pre-rRNA processing and 60S ribosome subunit assembly.</text>
</comment>
<keyword evidence="6 8" id="KW-0694">RNA-binding</keyword>
<evidence type="ECO:0000256" key="7">
    <source>
        <dbReference type="ARBA" id="ARBA00023242"/>
    </source>
</evidence>
<evidence type="ECO:0000259" key="9">
    <source>
        <dbReference type="SMART" id="SM00359"/>
    </source>
</evidence>
<dbReference type="PROSITE" id="PS50890">
    <property type="entry name" value="PUA"/>
    <property type="match status" value="1"/>
</dbReference>
<dbReference type="InterPro" id="IPR002478">
    <property type="entry name" value="PUA"/>
</dbReference>
<evidence type="ECO:0000313" key="11">
    <source>
        <dbReference type="Proteomes" id="UP001292079"/>
    </source>
</evidence>
<evidence type="ECO:0000256" key="5">
    <source>
        <dbReference type="ARBA" id="ARBA00022517"/>
    </source>
</evidence>
<evidence type="ECO:0000256" key="2">
    <source>
        <dbReference type="ARBA" id="ARBA00004604"/>
    </source>
</evidence>
<organism evidence="10 11">
    <name type="scientific">Schistosoma mekongi</name>
    <name type="common">Parasitic worm</name>
    <dbReference type="NCBI Taxonomy" id="38744"/>
    <lineage>
        <taxon>Eukaryota</taxon>
        <taxon>Metazoa</taxon>
        <taxon>Spiralia</taxon>
        <taxon>Lophotrochozoa</taxon>
        <taxon>Platyhelminthes</taxon>
        <taxon>Trematoda</taxon>
        <taxon>Digenea</taxon>
        <taxon>Strigeidida</taxon>
        <taxon>Schistosomatoidea</taxon>
        <taxon>Schistosomatidae</taxon>
        <taxon>Schistosoma</taxon>
    </lineage>
</organism>
<dbReference type="Pfam" id="PF17833">
    <property type="entry name" value="pre-PUA_NIP7"/>
    <property type="match status" value="1"/>
</dbReference>
<accession>A0AAE2D3I1</accession>
<evidence type="ECO:0000256" key="1">
    <source>
        <dbReference type="ARBA" id="ARBA00004087"/>
    </source>
</evidence>
<comment type="subunit">
    <text evidence="8">Interacts with pre-ribosome complex.</text>
</comment>
<dbReference type="GO" id="GO:0005730">
    <property type="term" value="C:nucleolus"/>
    <property type="evidence" value="ECO:0007669"/>
    <property type="project" value="UniProtKB-SubCell"/>
</dbReference>
<comment type="subcellular location">
    <subcellularLocation>
        <location evidence="2">Nucleus</location>
        <location evidence="2">Nucleolus</location>
    </subcellularLocation>
</comment>
<sequence>MRELKKDEFVKVVTKLQKYIKDTAELLNRPDDKYNFYYHRDRVFYCRSTLAKHAASIEKKHLLSFGTCIGRFSKTGKFRLHITALDFLSPYAMFRVWLKAPSEQQFLYGQNILRSGIAKMSENTPQYAGVIVMNMSDMPLVIHPMRIYFRLVFSQGFGVAAKSSLQVKNTDPMTVVLFHQADVGEYIRSEETIV</sequence>
<dbReference type="InterPro" id="IPR055359">
    <property type="entry name" value="Nip7_N_euk"/>
</dbReference>
<reference evidence="10" key="2">
    <citation type="journal article" date="2023" name="Infect Dis Poverty">
        <title>Chromosome-scale genome of the human blood fluke Schistosoma mekongi and its implications for public health.</title>
        <authorList>
            <person name="Zhou M."/>
            <person name="Xu L."/>
            <person name="Xu D."/>
            <person name="Chen W."/>
            <person name="Khan J."/>
            <person name="Hu Y."/>
            <person name="Huang H."/>
            <person name="Wei H."/>
            <person name="Zhang Y."/>
            <person name="Chusongsang P."/>
            <person name="Tanasarnprasert K."/>
            <person name="Hu X."/>
            <person name="Limpanont Y."/>
            <person name="Lv Z."/>
        </authorList>
    </citation>
    <scope>NUCLEOTIDE SEQUENCE</scope>
    <source>
        <strain evidence="10">LV_2022a</strain>
    </source>
</reference>
<dbReference type="GO" id="GO:0003723">
    <property type="term" value="F:RNA binding"/>
    <property type="evidence" value="ECO:0007669"/>
    <property type="project" value="UniProtKB-KW"/>
</dbReference>
<dbReference type="FunFam" id="3.10.450.220:FF:000001">
    <property type="entry name" value="60S ribosome subunit biogenesis protein NIP7 homolog"/>
    <property type="match status" value="1"/>
</dbReference>
<dbReference type="AlphaFoldDB" id="A0AAE2D3I1"/>
<keyword evidence="5 8" id="KW-0690">Ribosome biogenesis</keyword>
<keyword evidence="11" id="KW-1185">Reference proteome</keyword>
<protein>
    <recommendedName>
        <fullName evidence="4 8">60S ribosome subunit biogenesis protein NIP7 homolog</fullName>
    </recommendedName>
</protein>
<dbReference type="InterPro" id="IPR015947">
    <property type="entry name" value="PUA-like_sf"/>
</dbReference>
<reference evidence="10" key="1">
    <citation type="submission" date="2022-04" db="EMBL/GenBank/DDBJ databases">
        <authorList>
            <person name="Xu L."/>
            <person name="Lv Z."/>
        </authorList>
    </citation>
    <scope>NUCLEOTIDE SEQUENCE</scope>
    <source>
        <strain evidence="10">LV_2022a</strain>
    </source>
</reference>
<dbReference type="SUPFAM" id="SSF88697">
    <property type="entry name" value="PUA domain-like"/>
    <property type="match status" value="1"/>
</dbReference>
<proteinExistence type="inferred from homology"/>
<dbReference type="InterPro" id="IPR005155">
    <property type="entry name" value="UPF0113_PUA"/>
</dbReference>
<evidence type="ECO:0000313" key="10">
    <source>
        <dbReference type="EMBL" id="KAK4469961.1"/>
    </source>
</evidence>
<comment type="similarity">
    <text evidence="3 8">Belongs to the NIP7 family.</text>
</comment>
<evidence type="ECO:0000256" key="3">
    <source>
        <dbReference type="ARBA" id="ARBA00009895"/>
    </source>
</evidence>
<dbReference type="Gene3D" id="2.30.130.10">
    <property type="entry name" value="PUA domain"/>
    <property type="match status" value="1"/>
</dbReference>